<evidence type="ECO:0000256" key="1">
    <source>
        <dbReference type="ARBA" id="ARBA00012513"/>
    </source>
</evidence>
<sequence length="587" mass="60301">MSDWRVSGFTEVMELGRGGQGRVVLATHATAGTPVAIKYLSAAADREPLRHEARMLGTVESPHVARLYRLVETEQGVALIMEAVEGVTLKEVLARHGELAPEAALVVLKGSLLGLAAAHAVGVVHRDYKPANVMVPADGRSKLIDFGVAVAAGAASASGTPAYMAPEQWRGEAVSPATDVYAATCVFFECVTGRRPFAGADGHLSEEPPAEDVAAPLRPLVTAGLAKDAAGRPASASAFVEELERIATEEYGDGWEDRGLRVLAGAAVALAALFPLAAAGLGSGAAAGGVAGGAAAGGSAAGGSAASTTAGFLAKVGTAKAIAAAGGAAAVVAAGGGVAVWQAGDDGPPPRAFTPGEVTLASETIGDPAVNLAEGTVRFVRVSGHSDPAVQQRINAALHAPVDQAVSDYRRLLEAAGGLENQSVPGAARPIEMRSEIVYRGPRLLSVRYLVHIPVYVAGGSYITPRAVNIELATGRVLGPEQIFTAAALKDPNLAELSRRVPPPPADPAGGLECGYRTMTERTRLAPDDPLTGVSFSLTKDRLVTVFTPDEHCIAFRFYKPNSVPYASVENLIRPDVLKLATATTPP</sequence>
<keyword evidence="3 8" id="KW-0808">Transferase</keyword>
<evidence type="ECO:0000256" key="4">
    <source>
        <dbReference type="ARBA" id="ARBA00022741"/>
    </source>
</evidence>
<dbReference type="InterPro" id="IPR011009">
    <property type="entry name" value="Kinase-like_dom_sf"/>
</dbReference>
<dbReference type="EMBL" id="JADBDZ010000001">
    <property type="protein sequence ID" value="MBE1532085.1"/>
    <property type="molecule type" value="Genomic_DNA"/>
</dbReference>
<keyword evidence="6" id="KW-0067">ATP-binding</keyword>
<reference evidence="8 9" key="1">
    <citation type="submission" date="2020-10" db="EMBL/GenBank/DDBJ databases">
        <title>Sequencing the genomes of 1000 actinobacteria strains.</title>
        <authorList>
            <person name="Klenk H.-P."/>
        </authorList>
    </citation>
    <scope>NUCLEOTIDE SEQUENCE [LARGE SCALE GENOMIC DNA]</scope>
    <source>
        <strain evidence="8 9">DSM 46744</strain>
    </source>
</reference>
<name>A0ABR9JNF2_9ACTN</name>
<evidence type="ECO:0000256" key="3">
    <source>
        <dbReference type="ARBA" id="ARBA00022679"/>
    </source>
</evidence>
<dbReference type="EC" id="2.7.11.1" evidence="1"/>
<gene>
    <name evidence="8" type="ORF">H4W34_001918</name>
</gene>
<dbReference type="SUPFAM" id="SSF56112">
    <property type="entry name" value="Protein kinase-like (PK-like)"/>
    <property type="match status" value="1"/>
</dbReference>
<keyword evidence="4" id="KW-0547">Nucleotide-binding</keyword>
<dbReference type="InterPro" id="IPR000719">
    <property type="entry name" value="Prot_kinase_dom"/>
</dbReference>
<dbReference type="PANTHER" id="PTHR43289:SF6">
    <property type="entry name" value="SERINE_THREONINE-PROTEIN KINASE NEKL-3"/>
    <property type="match status" value="1"/>
</dbReference>
<dbReference type="Pfam" id="PF00069">
    <property type="entry name" value="Pkinase"/>
    <property type="match status" value="1"/>
</dbReference>
<dbReference type="RefSeq" id="WP_192758835.1">
    <property type="nucleotide sequence ID" value="NZ_JADBDZ010000001.1"/>
</dbReference>
<dbReference type="PROSITE" id="PS00108">
    <property type="entry name" value="PROTEIN_KINASE_ST"/>
    <property type="match status" value="1"/>
</dbReference>
<dbReference type="CDD" id="cd14014">
    <property type="entry name" value="STKc_PknB_like"/>
    <property type="match status" value="1"/>
</dbReference>
<dbReference type="GO" id="GO:0004674">
    <property type="term" value="F:protein serine/threonine kinase activity"/>
    <property type="evidence" value="ECO:0007669"/>
    <property type="project" value="UniProtKB-EC"/>
</dbReference>
<dbReference type="Gene3D" id="3.30.200.20">
    <property type="entry name" value="Phosphorylase Kinase, domain 1"/>
    <property type="match status" value="1"/>
</dbReference>
<evidence type="ECO:0000256" key="2">
    <source>
        <dbReference type="ARBA" id="ARBA00022527"/>
    </source>
</evidence>
<comment type="caution">
    <text evidence="8">The sequence shown here is derived from an EMBL/GenBank/DDBJ whole genome shotgun (WGS) entry which is preliminary data.</text>
</comment>
<evidence type="ECO:0000256" key="5">
    <source>
        <dbReference type="ARBA" id="ARBA00022777"/>
    </source>
</evidence>
<evidence type="ECO:0000256" key="6">
    <source>
        <dbReference type="ARBA" id="ARBA00022840"/>
    </source>
</evidence>
<organism evidence="8 9">
    <name type="scientific">Actinomadura algeriensis</name>
    <dbReference type="NCBI Taxonomy" id="1679523"/>
    <lineage>
        <taxon>Bacteria</taxon>
        <taxon>Bacillati</taxon>
        <taxon>Actinomycetota</taxon>
        <taxon>Actinomycetes</taxon>
        <taxon>Streptosporangiales</taxon>
        <taxon>Thermomonosporaceae</taxon>
        <taxon>Actinomadura</taxon>
    </lineage>
</organism>
<evidence type="ECO:0000313" key="8">
    <source>
        <dbReference type="EMBL" id="MBE1532085.1"/>
    </source>
</evidence>
<feature type="domain" description="Protein kinase" evidence="7">
    <location>
        <begin position="9"/>
        <end position="246"/>
    </location>
</feature>
<evidence type="ECO:0000259" key="7">
    <source>
        <dbReference type="PROSITE" id="PS50011"/>
    </source>
</evidence>
<keyword evidence="5 8" id="KW-0418">Kinase</keyword>
<accession>A0ABR9JNF2</accession>
<dbReference type="PANTHER" id="PTHR43289">
    <property type="entry name" value="MITOGEN-ACTIVATED PROTEIN KINASE KINASE KINASE 20-RELATED"/>
    <property type="match status" value="1"/>
</dbReference>
<dbReference type="Proteomes" id="UP000627838">
    <property type="component" value="Unassembled WGS sequence"/>
</dbReference>
<keyword evidence="9" id="KW-1185">Reference proteome</keyword>
<evidence type="ECO:0000313" key="9">
    <source>
        <dbReference type="Proteomes" id="UP000627838"/>
    </source>
</evidence>
<dbReference type="Gene3D" id="1.10.510.10">
    <property type="entry name" value="Transferase(Phosphotransferase) domain 1"/>
    <property type="match status" value="1"/>
</dbReference>
<proteinExistence type="predicted"/>
<keyword evidence="2" id="KW-0723">Serine/threonine-protein kinase</keyword>
<dbReference type="PROSITE" id="PS50011">
    <property type="entry name" value="PROTEIN_KINASE_DOM"/>
    <property type="match status" value="1"/>
</dbReference>
<dbReference type="InterPro" id="IPR008271">
    <property type="entry name" value="Ser/Thr_kinase_AS"/>
</dbReference>
<protein>
    <recommendedName>
        <fullName evidence="1">non-specific serine/threonine protein kinase</fullName>
        <ecNumber evidence="1">2.7.11.1</ecNumber>
    </recommendedName>
</protein>